<dbReference type="RefSeq" id="WP_101263030.1">
    <property type="nucleotide sequence ID" value="NZ_MVDD01000019.1"/>
</dbReference>
<evidence type="ECO:0008006" key="3">
    <source>
        <dbReference type="Google" id="ProtNLM"/>
    </source>
</evidence>
<comment type="caution">
    <text evidence="1">The sequence shown here is derived from an EMBL/GenBank/DDBJ whole genome shotgun (WGS) entry which is preliminary data.</text>
</comment>
<dbReference type="EMBL" id="MVDD01000019">
    <property type="protein sequence ID" value="PKQ60919.1"/>
    <property type="molecule type" value="Genomic_DNA"/>
</dbReference>
<proteinExistence type="predicted"/>
<dbReference type="InterPro" id="IPR014710">
    <property type="entry name" value="RmlC-like_jellyroll"/>
</dbReference>
<dbReference type="InterPro" id="IPR011051">
    <property type="entry name" value="RmlC_Cupin_sf"/>
</dbReference>
<name>A0A2N3HSA0_9BACT</name>
<evidence type="ECO:0000313" key="1">
    <source>
        <dbReference type="EMBL" id="PKQ60919.1"/>
    </source>
</evidence>
<keyword evidence="2" id="KW-1185">Reference proteome</keyword>
<organism evidence="1 2">
    <name type="scientific">Labilibaculum filiforme</name>
    <dbReference type="NCBI Taxonomy" id="1940526"/>
    <lineage>
        <taxon>Bacteria</taxon>
        <taxon>Pseudomonadati</taxon>
        <taxon>Bacteroidota</taxon>
        <taxon>Bacteroidia</taxon>
        <taxon>Marinilabiliales</taxon>
        <taxon>Marinifilaceae</taxon>
        <taxon>Labilibaculum</taxon>
    </lineage>
</organism>
<dbReference type="AlphaFoldDB" id="A0A2N3HSA0"/>
<accession>A0A2N3HSA0</accession>
<sequence>MGDLKLMQEYAHKGEGFSPLYISGEWQVAQINYAPNQAIGSITSIDIHFKTDELFVLLKGTAILIAAIRNDGKVLSFETTLMKQGVVYNIPKMVWHNIALEPTAEVLIFEDKNSHLGEYEIVDLSLEEQKSLTQQLKKTIFDNTQIGATK</sequence>
<protein>
    <recommendedName>
        <fullName evidence="3">Cupin</fullName>
    </recommendedName>
</protein>
<dbReference type="SUPFAM" id="SSF51182">
    <property type="entry name" value="RmlC-like cupins"/>
    <property type="match status" value="1"/>
</dbReference>
<gene>
    <name evidence="1" type="ORF">BZG02_17370</name>
</gene>
<evidence type="ECO:0000313" key="2">
    <source>
        <dbReference type="Proteomes" id="UP000233535"/>
    </source>
</evidence>
<dbReference type="Proteomes" id="UP000233535">
    <property type="component" value="Unassembled WGS sequence"/>
</dbReference>
<dbReference type="OrthoDB" id="9798066at2"/>
<dbReference type="Gene3D" id="2.60.120.10">
    <property type="entry name" value="Jelly Rolls"/>
    <property type="match status" value="1"/>
</dbReference>
<reference evidence="1 2" key="1">
    <citation type="journal article" date="2017" name="Front. Microbiol.">
        <title>Labilibaculum manganireducens gen. nov., sp. nov. and Labilibaculum filiforme sp. nov., Novel Bacteroidetes Isolated from Subsurface Sediments of the Baltic Sea.</title>
        <authorList>
            <person name="Vandieken V."/>
            <person name="Marshall I.P."/>
            <person name="Niemann H."/>
            <person name="Engelen B."/>
            <person name="Cypionka H."/>
        </authorList>
    </citation>
    <scope>NUCLEOTIDE SEQUENCE [LARGE SCALE GENOMIC DNA]</scope>
    <source>
        <strain evidence="1 2">59.16B</strain>
    </source>
</reference>